<dbReference type="InterPro" id="IPR050396">
    <property type="entry name" value="Glycosyltr_51/Transpeptidase"/>
</dbReference>
<keyword evidence="9" id="KW-0808">Transferase</keyword>
<dbReference type="InterPro" id="IPR001264">
    <property type="entry name" value="Glyco_trans_51"/>
</dbReference>
<dbReference type="GO" id="GO:0071555">
    <property type="term" value="P:cell wall organization"/>
    <property type="evidence" value="ECO:0007669"/>
    <property type="project" value="UniProtKB-KW"/>
</dbReference>
<evidence type="ECO:0000256" key="11">
    <source>
        <dbReference type="ARBA" id="ARBA00022960"/>
    </source>
</evidence>
<gene>
    <name evidence="22" type="ORF">EZ313_10330</name>
</gene>
<keyword evidence="13 19" id="KW-0472">Membrane</keyword>
<accession>A0A4Z0C7B9</accession>
<dbReference type="InterPro" id="IPR012338">
    <property type="entry name" value="Beta-lactam/transpept-like"/>
</dbReference>
<feature type="region of interest" description="Disordered" evidence="18">
    <location>
        <begin position="775"/>
        <end position="801"/>
    </location>
</feature>
<keyword evidence="23" id="KW-1185">Reference proteome</keyword>
<dbReference type="UniPathway" id="UPA00219"/>
<keyword evidence="10" id="KW-0378">Hydrolase</keyword>
<evidence type="ECO:0000256" key="1">
    <source>
        <dbReference type="ARBA" id="ARBA00004236"/>
    </source>
</evidence>
<dbReference type="GO" id="GO:0009002">
    <property type="term" value="F:serine-type D-Ala-D-Ala carboxypeptidase activity"/>
    <property type="evidence" value="ECO:0007669"/>
    <property type="project" value="UniProtKB-EC"/>
</dbReference>
<feature type="domain" description="Penicillin-binding protein transpeptidase" evidence="20">
    <location>
        <begin position="402"/>
        <end position="633"/>
    </location>
</feature>
<keyword evidence="6" id="KW-0121">Carboxypeptidase</keyword>
<keyword evidence="5" id="KW-1003">Cell membrane</keyword>
<keyword evidence="19" id="KW-0812">Transmembrane</keyword>
<dbReference type="GO" id="GO:0005886">
    <property type="term" value="C:plasma membrane"/>
    <property type="evidence" value="ECO:0007669"/>
    <property type="project" value="UniProtKB-SubCell"/>
</dbReference>
<evidence type="ECO:0000256" key="17">
    <source>
        <dbReference type="ARBA" id="ARBA00049902"/>
    </source>
</evidence>
<dbReference type="Pfam" id="PF00912">
    <property type="entry name" value="Transgly"/>
    <property type="match status" value="1"/>
</dbReference>
<name>A0A4Z0C7B9_9BURK</name>
<dbReference type="InterPro" id="IPR023346">
    <property type="entry name" value="Lysozyme-like_dom_sf"/>
</dbReference>
<comment type="pathway">
    <text evidence="2">Cell wall biogenesis; peptidoglycan biosynthesis.</text>
</comment>
<comment type="similarity">
    <text evidence="4">In the N-terminal section; belongs to the glycosyltransferase 51 family.</text>
</comment>
<dbReference type="GO" id="GO:0008360">
    <property type="term" value="P:regulation of cell shape"/>
    <property type="evidence" value="ECO:0007669"/>
    <property type="project" value="UniProtKB-KW"/>
</dbReference>
<feature type="domain" description="Glycosyl transferase family 51" evidence="21">
    <location>
        <begin position="73"/>
        <end position="248"/>
    </location>
</feature>
<dbReference type="RefSeq" id="WP_135263068.1">
    <property type="nucleotide sequence ID" value="NZ_SMLM01000001.1"/>
</dbReference>
<evidence type="ECO:0000256" key="12">
    <source>
        <dbReference type="ARBA" id="ARBA00022984"/>
    </source>
</evidence>
<dbReference type="AlphaFoldDB" id="A0A4Z0C7B9"/>
<evidence type="ECO:0000259" key="21">
    <source>
        <dbReference type="Pfam" id="PF00912"/>
    </source>
</evidence>
<proteinExistence type="inferred from homology"/>
<evidence type="ECO:0000313" key="23">
    <source>
        <dbReference type="Proteomes" id="UP000298180"/>
    </source>
</evidence>
<keyword evidence="12" id="KW-0573">Peptidoglycan synthesis</keyword>
<evidence type="ECO:0000256" key="13">
    <source>
        <dbReference type="ARBA" id="ARBA00023136"/>
    </source>
</evidence>
<evidence type="ECO:0000256" key="8">
    <source>
        <dbReference type="ARBA" id="ARBA00022676"/>
    </source>
</evidence>
<dbReference type="GO" id="GO:0008658">
    <property type="term" value="F:penicillin binding"/>
    <property type="evidence" value="ECO:0007669"/>
    <property type="project" value="InterPro"/>
</dbReference>
<evidence type="ECO:0000256" key="4">
    <source>
        <dbReference type="ARBA" id="ARBA00007739"/>
    </source>
</evidence>
<evidence type="ECO:0000256" key="6">
    <source>
        <dbReference type="ARBA" id="ARBA00022645"/>
    </source>
</evidence>
<dbReference type="Pfam" id="PF00905">
    <property type="entry name" value="Transpeptidase"/>
    <property type="match status" value="1"/>
</dbReference>
<dbReference type="OrthoDB" id="9766909at2"/>
<keyword evidence="11" id="KW-0133">Cell shape</keyword>
<comment type="subcellular location">
    <subcellularLocation>
        <location evidence="1">Cell membrane</location>
    </subcellularLocation>
</comment>
<evidence type="ECO:0000256" key="5">
    <source>
        <dbReference type="ARBA" id="ARBA00022475"/>
    </source>
</evidence>
<dbReference type="PANTHER" id="PTHR32282">
    <property type="entry name" value="BINDING PROTEIN TRANSPEPTIDASE, PUTATIVE-RELATED"/>
    <property type="match status" value="1"/>
</dbReference>
<dbReference type="GO" id="GO:0030288">
    <property type="term" value="C:outer membrane-bounded periplasmic space"/>
    <property type="evidence" value="ECO:0007669"/>
    <property type="project" value="TreeGrafter"/>
</dbReference>
<protein>
    <submittedName>
        <fullName evidence="22">Penicillin-binding protein</fullName>
    </submittedName>
</protein>
<keyword evidence="8" id="KW-0328">Glycosyltransferase</keyword>
<dbReference type="Gene3D" id="3.40.710.10">
    <property type="entry name" value="DD-peptidase/beta-lactamase superfamily"/>
    <property type="match status" value="1"/>
</dbReference>
<dbReference type="Proteomes" id="UP000298180">
    <property type="component" value="Unassembled WGS sequence"/>
</dbReference>
<evidence type="ECO:0000256" key="16">
    <source>
        <dbReference type="ARBA" id="ARBA00034000"/>
    </source>
</evidence>
<dbReference type="SUPFAM" id="SSF53955">
    <property type="entry name" value="Lysozyme-like"/>
    <property type="match status" value="1"/>
</dbReference>
<dbReference type="EMBL" id="SMLM01000001">
    <property type="protein sequence ID" value="TFZ07556.1"/>
    <property type="molecule type" value="Genomic_DNA"/>
</dbReference>
<evidence type="ECO:0000256" key="19">
    <source>
        <dbReference type="SAM" id="Phobius"/>
    </source>
</evidence>
<dbReference type="SUPFAM" id="SSF56601">
    <property type="entry name" value="beta-lactamase/transpeptidase-like"/>
    <property type="match status" value="1"/>
</dbReference>
<keyword evidence="7" id="KW-0645">Protease</keyword>
<comment type="caution">
    <text evidence="22">The sequence shown here is derived from an EMBL/GenBank/DDBJ whole genome shotgun (WGS) entry which is preliminary data.</text>
</comment>
<sequence length="801" mass="87625">MAARDRTPPPPARRAWVRRHPWWTLSLVLLMAMVASVAVPAFYVMSQVPLTPTIGDLKKQQAEHPSVLLTSDGQELAVYRKANRVWVPLRDISPHVTAALLAVEDQRFYLHRGLDLRRTAAAAWNSLNGRLQGGSTITQQLARNLYPEEIGRAPTIERKVKEAITALKIEQAYRKDEILEIYLNTVPFLYNTYGIEMAARTYFDKNARDLDVLESATLVGMLKGTTYYNPVLNPQRAQQRRNIVLAQLARHGKLDPAQLDELRGRPLQLNFERQDEQLGPAPHLAVLMRRWLIEWADRRGYNVYADGLVVRTTIDSRAQALAQQALNAQAERLQKLADTALNGRNGWNARRDLVDAFIRESQQFKAAREAGASETEALARLRADAAYMQALRDEKTRLQAGLVAMEPGTGYVRAWVGSRDFALDQFDHVQQARRQPGSTFKPFVYGAAFELGARATDQLMDNPVDIPDGQGRIWRPKDISQPTGEPIALRDALALSKNTITAQLMQYVGAAKVAQLAQAMGVRDSRLEEVPSIGLGTSLVSLREITAAYATIANGGQYVAPALVLQVEDRKGKVLEAFRPAAPEPALNPAANAVLLDALRAAIDRGTGSPIRARYKLQGELAGKTGTTQENTDGWFVLAHPRLVTGAWVGFNDSRISMQDPWGQGSRSALPMVGEYMQALVRARLVDPKAKFPKSPELPPDNGTGWGSLFPPPPELQPPQPVMPASGSPLPPEYGVSVGGGSLGFPAQPAIVVAPPRSQPPPEVLAMPPQRAIVVAPPRGEPSGAAPAPVLPSTGSAERGY</sequence>
<dbReference type="InterPro" id="IPR001460">
    <property type="entry name" value="PCN-bd_Tpept"/>
</dbReference>
<evidence type="ECO:0000256" key="2">
    <source>
        <dbReference type="ARBA" id="ARBA00004752"/>
    </source>
</evidence>
<feature type="region of interest" description="Disordered" evidence="18">
    <location>
        <begin position="692"/>
        <end position="724"/>
    </location>
</feature>
<comment type="catalytic activity">
    <reaction evidence="17">
        <text>[GlcNAc-(1-&gt;4)-Mur2Ac(oyl-L-Ala-gamma-D-Glu-L-Lys-D-Ala-D-Ala)](n)-di-trans,octa-cis-undecaprenyl diphosphate + beta-D-GlcNAc-(1-&gt;4)-Mur2Ac(oyl-L-Ala-gamma-D-Glu-L-Lys-D-Ala-D-Ala)-di-trans,octa-cis-undecaprenyl diphosphate = [GlcNAc-(1-&gt;4)-Mur2Ac(oyl-L-Ala-gamma-D-Glu-L-Lys-D-Ala-D-Ala)](n+1)-di-trans,octa-cis-undecaprenyl diphosphate + di-trans,octa-cis-undecaprenyl diphosphate + H(+)</text>
        <dbReference type="Rhea" id="RHEA:23708"/>
        <dbReference type="Rhea" id="RHEA-COMP:9602"/>
        <dbReference type="Rhea" id="RHEA-COMP:9603"/>
        <dbReference type="ChEBI" id="CHEBI:15378"/>
        <dbReference type="ChEBI" id="CHEBI:58405"/>
        <dbReference type="ChEBI" id="CHEBI:60033"/>
        <dbReference type="ChEBI" id="CHEBI:78435"/>
        <dbReference type="EC" id="2.4.99.28"/>
    </reaction>
</comment>
<comment type="similarity">
    <text evidence="3">In the C-terminal section; belongs to the transpeptidase family.</text>
</comment>
<evidence type="ECO:0000256" key="15">
    <source>
        <dbReference type="ARBA" id="ARBA00023316"/>
    </source>
</evidence>
<evidence type="ECO:0000256" key="7">
    <source>
        <dbReference type="ARBA" id="ARBA00022670"/>
    </source>
</evidence>
<evidence type="ECO:0000256" key="10">
    <source>
        <dbReference type="ARBA" id="ARBA00022801"/>
    </source>
</evidence>
<reference evidence="22 23" key="1">
    <citation type="submission" date="2019-03" db="EMBL/GenBank/DDBJ databases">
        <title>Ramlibacter henchirensis DSM 14656, whole genome shotgun sequence.</title>
        <authorList>
            <person name="Zhang X."/>
            <person name="Feng G."/>
            <person name="Zhu H."/>
        </authorList>
    </citation>
    <scope>NUCLEOTIDE SEQUENCE [LARGE SCALE GENOMIC DNA]</scope>
    <source>
        <strain evidence="22 23">DSM 14656</strain>
    </source>
</reference>
<dbReference type="GO" id="GO:0008955">
    <property type="term" value="F:peptidoglycan glycosyltransferase activity"/>
    <property type="evidence" value="ECO:0007669"/>
    <property type="project" value="UniProtKB-EC"/>
</dbReference>
<dbReference type="GO" id="GO:0009252">
    <property type="term" value="P:peptidoglycan biosynthetic process"/>
    <property type="evidence" value="ECO:0007669"/>
    <property type="project" value="UniProtKB-UniPathway"/>
</dbReference>
<dbReference type="PANTHER" id="PTHR32282:SF11">
    <property type="entry name" value="PENICILLIN-BINDING PROTEIN 1B"/>
    <property type="match status" value="1"/>
</dbReference>
<feature type="transmembrane region" description="Helical" evidence="19">
    <location>
        <begin position="21"/>
        <end position="43"/>
    </location>
</feature>
<comment type="catalytic activity">
    <reaction evidence="16">
        <text>Preferential cleavage: (Ac)2-L-Lys-D-Ala-|-D-Ala. Also transpeptidation of peptidyl-alanyl moieties that are N-acyl substituents of D-alanine.</text>
        <dbReference type="EC" id="3.4.16.4"/>
    </reaction>
</comment>
<dbReference type="Gene3D" id="1.10.3810.10">
    <property type="entry name" value="Biosynthetic peptidoglycan transglycosylase-like"/>
    <property type="match status" value="1"/>
</dbReference>
<dbReference type="InterPro" id="IPR036950">
    <property type="entry name" value="PBP_transglycosylase"/>
</dbReference>
<organism evidence="22 23">
    <name type="scientific">Ramlibacter henchirensis</name>
    <dbReference type="NCBI Taxonomy" id="204072"/>
    <lineage>
        <taxon>Bacteria</taxon>
        <taxon>Pseudomonadati</taxon>
        <taxon>Pseudomonadota</taxon>
        <taxon>Betaproteobacteria</taxon>
        <taxon>Burkholderiales</taxon>
        <taxon>Comamonadaceae</taxon>
        <taxon>Ramlibacter</taxon>
    </lineage>
</organism>
<evidence type="ECO:0000256" key="9">
    <source>
        <dbReference type="ARBA" id="ARBA00022679"/>
    </source>
</evidence>
<dbReference type="GO" id="GO:0006508">
    <property type="term" value="P:proteolysis"/>
    <property type="evidence" value="ECO:0007669"/>
    <property type="project" value="UniProtKB-KW"/>
</dbReference>
<feature type="compositionally biased region" description="Pro residues" evidence="18">
    <location>
        <begin position="710"/>
        <end position="722"/>
    </location>
</feature>
<keyword evidence="19" id="KW-1133">Transmembrane helix</keyword>
<keyword evidence="14" id="KW-0511">Multifunctional enzyme</keyword>
<evidence type="ECO:0000256" key="18">
    <source>
        <dbReference type="SAM" id="MobiDB-lite"/>
    </source>
</evidence>
<keyword evidence="15" id="KW-0961">Cell wall biogenesis/degradation</keyword>
<evidence type="ECO:0000313" key="22">
    <source>
        <dbReference type="EMBL" id="TFZ07556.1"/>
    </source>
</evidence>
<evidence type="ECO:0000256" key="3">
    <source>
        <dbReference type="ARBA" id="ARBA00007090"/>
    </source>
</evidence>
<evidence type="ECO:0000259" key="20">
    <source>
        <dbReference type="Pfam" id="PF00905"/>
    </source>
</evidence>
<evidence type="ECO:0000256" key="14">
    <source>
        <dbReference type="ARBA" id="ARBA00023268"/>
    </source>
</evidence>